<comment type="caution">
    <text evidence="2">The sequence shown here is derived from an EMBL/GenBank/DDBJ whole genome shotgun (WGS) entry which is preliminary data.</text>
</comment>
<proteinExistence type="predicted"/>
<feature type="region of interest" description="Disordered" evidence="1">
    <location>
        <begin position="183"/>
        <end position="207"/>
    </location>
</feature>
<accession>A0A8J4YF40</accession>
<keyword evidence="3" id="KW-1185">Reference proteome</keyword>
<dbReference type="OrthoDB" id="18087at2759"/>
<evidence type="ECO:0000256" key="1">
    <source>
        <dbReference type="SAM" id="MobiDB-lite"/>
    </source>
</evidence>
<dbReference type="AlphaFoldDB" id="A0A8J4YF40"/>
<organism evidence="2 3">
    <name type="scientific">Chionoecetes opilio</name>
    <name type="common">Atlantic snow crab</name>
    <name type="synonym">Cancer opilio</name>
    <dbReference type="NCBI Taxonomy" id="41210"/>
    <lineage>
        <taxon>Eukaryota</taxon>
        <taxon>Metazoa</taxon>
        <taxon>Ecdysozoa</taxon>
        <taxon>Arthropoda</taxon>
        <taxon>Crustacea</taxon>
        <taxon>Multicrustacea</taxon>
        <taxon>Malacostraca</taxon>
        <taxon>Eumalacostraca</taxon>
        <taxon>Eucarida</taxon>
        <taxon>Decapoda</taxon>
        <taxon>Pleocyemata</taxon>
        <taxon>Brachyura</taxon>
        <taxon>Eubrachyura</taxon>
        <taxon>Majoidea</taxon>
        <taxon>Majidae</taxon>
        <taxon>Chionoecetes</taxon>
    </lineage>
</organism>
<gene>
    <name evidence="2" type="primary">MTERF4_1</name>
    <name evidence="2" type="ORF">GWK47_045155</name>
</gene>
<sequence>MMVQNNPSVLTDDWDDINAKIMYIHQEMGLEQPHIAACKCMRRSLLHIKTRHLFLLRAGLYKTPNLYRDKQSYRRNASLSDILDTTDKRFSNRAISFMVGFPPKITDLVFADDAVIFAESLEVLVTAIEALREEAKPLGFEVSWLKTKVQVFGDLLDETVQVARMTDMEYEVFKAMMAGEEHGSGDYEAHEADESDEEDAKLSYKRH</sequence>
<dbReference type="Gene3D" id="1.25.70.10">
    <property type="entry name" value="Transcription termination factor 3, mitochondrial"/>
    <property type="match status" value="1"/>
</dbReference>
<dbReference type="Proteomes" id="UP000770661">
    <property type="component" value="Unassembled WGS sequence"/>
</dbReference>
<dbReference type="InterPro" id="IPR038538">
    <property type="entry name" value="MTERF_sf"/>
</dbReference>
<dbReference type="EMBL" id="JACEEZ010010068">
    <property type="protein sequence ID" value="KAG0722066.1"/>
    <property type="molecule type" value="Genomic_DNA"/>
</dbReference>
<evidence type="ECO:0000313" key="3">
    <source>
        <dbReference type="Proteomes" id="UP000770661"/>
    </source>
</evidence>
<name>A0A8J4YF40_CHIOP</name>
<reference evidence="2" key="1">
    <citation type="submission" date="2020-07" db="EMBL/GenBank/DDBJ databases">
        <title>The High-quality genome of the commercially important snow crab, Chionoecetes opilio.</title>
        <authorList>
            <person name="Jeong J.-H."/>
            <person name="Ryu S."/>
        </authorList>
    </citation>
    <scope>NUCLEOTIDE SEQUENCE</scope>
    <source>
        <strain evidence="2">MADBK_172401_WGS</strain>
        <tissue evidence="2">Digestive gland</tissue>
    </source>
</reference>
<protein>
    <submittedName>
        <fullName evidence="2">Transcription termination factor 4, mitochondrial</fullName>
    </submittedName>
</protein>
<evidence type="ECO:0000313" key="2">
    <source>
        <dbReference type="EMBL" id="KAG0722066.1"/>
    </source>
</evidence>
<feature type="compositionally biased region" description="Basic and acidic residues" evidence="1">
    <location>
        <begin position="183"/>
        <end position="192"/>
    </location>
</feature>